<dbReference type="VEuPathDB" id="TriTrypDB:BSAL_69040"/>
<reference evidence="4" key="1">
    <citation type="submission" date="2015-09" db="EMBL/GenBank/DDBJ databases">
        <authorList>
            <consortium name="Pathogen Informatics"/>
        </authorList>
    </citation>
    <scope>NUCLEOTIDE SEQUENCE [LARGE SCALE GENOMIC DNA]</scope>
    <source>
        <strain evidence="4">Lake Konstanz</strain>
    </source>
</reference>
<organism evidence="3 4">
    <name type="scientific">Bodo saltans</name>
    <name type="common">Flagellated protozoan</name>
    <dbReference type="NCBI Taxonomy" id="75058"/>
    <lineage>
        <taxon>Eukaryota</taxon>
        <taxon>Discoba</taxon>
        <taxon>Euglenozoa</taxon>
        <taxon>Kinetoplastea</taxon>
        <taxon>Metakinetoplastina</taxon>
        <taxon>Eubodonida</taxon>
        <taxon>Bodonidae</taxon>
        <taxon>Bodo</taxon>
    </lineage>
</organism>
<protein>
    <submittedName>
        <fullName evidence="3">Membrane-associated protein, putative</fullName>
    </submittedName>
</protein>
<dbReference type="EMBL" id="CYKH01000484">
    <property type="protein sequence ID" value="CUG00100.1"/>
    <property type="molecule type" value="Genomic_DNA"/>
</dbReference>
<evidence type="ECO:0000313" key="4">
    <source>
        <dbReference type="Proteomes" id="UP000051952"/>
    </source>
</evidence>
<dbReference type="AlphaFoldDB" id="A0A0S4IYR3"/>
<proteinExistence type="predicted"/>
<accession>A0A0S4IYR3</accession>
<keyword evidence="2" id="KW-0812">Transmembrane</keyword>
<keyword evidence="2" id="KW-0472">Membrane</keyword>
<evidence type="ECO:0000313" key="3">
    <source>
        <dbReference type="EMBL" id="CUG00100.1"/>
    </source>
</evidence>
<keyword evidence="2" id="KW-1133">Transmembrane helix</keyword>
<dbReference type="Proteomes" id="UP000051952">
    <property type="component" value="Unassembled WGS sequence"/>
</dbReference>
<evidence type="ECO:0000256" key="2">
    <source>
        <dbReference type="SAM" id="Phobius"/>
    </source>
</evidence>
<evidence type="ECO:0000256" key="1">
    <source>
        <dbReference type="SAM" id="MobiDB-lite"/>
    </source>
</evidence>
<sequence>MIFRSNPSSHGGSNPTGARRNQKGRQYINAPRTQTVWLLIAAVLVVCALLVVRQVAKGRTSSEVATPSPGKWTNEEQSKSPVRHENVAIEHRGQNDAVEVPNALVTSDAAEAKRGSDAQKVLDAIAVDLASDRLMLGDMSHGAPVAAAALRLRWNPLAFQRSSELFSLRIATVLRKQRRDSAHLLSEELNSLHRYRLGGIALLLGRSDSQFSQQIPYRCKACESIEQINITKMMIEVPRSPSDGAFVAFTARRKLERVHHCFSQQSMFLLATFAAESSVFEQIEMIMGLLYLGAVSSRTVVIPSIRLSSGRRVPLSHLFDVRLLYTSAATGYAQQPVVCILEEDEFVTLEASRLDLLQRKESNSAVGDDKAAAALYARLKDTSCLQATWLREVKKQSDTHVTAEDHINCEEVLNVHFPTLLTHPIQSDSSSSTAAGFDAGSTIETERALDEAVLELAGSFHRVVHIGPLMTSALSVLIPAALRGLEAFAARADEEDHHHAATEHSPFSSRTGAPPAARLHRCLWRLLLPHPFTRRGVKLFDLVTEELVPSPSGRKLTLSERNVDSDAPLIASAMMSPPPTNLLGDSVGHADQTLRSTFVSSWRQGGISIHHHPVFPGGVTCVGLDKFYTSRGGGPLCRLSNDALRVIVDGLRSGAAVGLHYGARSEAEVFVLMRQIEYAILEGQHTTPTPADDDEAGGAAPARRNPLDVRHVLKSPNLFHRTNRLTRFIQAVEDRRKLFIGKGNLLLQGGFSDMTSADCPFALHNPFAAEPGLLAELIEFWSMIFDDGFVSTSPWSAMTRTVLMRRRANLD</sequence>
<feature type="transmembrane region" description="Helical" evidence="2">
    <location>
        <begin position="35"/>
        <end position="52"/>
    </location>
</feature>
<gene>
    <name evidence="3" type="ORF">BSAL_69040</name>
</gene>
<feature type="region of interest" description="Disordered" evidence="1">
    <location>
        <begin position="494"/>
        <end position="514"/>
    </location>
</feature>
<feature type="region of interest" description="Disordered" evidence="1">
    <location>
        <begin position="59"/>
        <end position="81"/>
    </location>
</feature>
<name>A0A0S4IYR3_BODSA</name>
<feature type="region of interest" description="Disordered" evidence="1">
    <location>
        <begin position="1"/>
        <end position="25"/>
    </location>
</feature>
<keyword evidence="4" id="KW-1185">Reference proteome</keyword>
<feature type="compositionally biased region" description="Polar residues" evidence="1">
    <location>
        <begin position="1"/>
        <end position="16"/>
    </location>
</feature>